<evidence type="ECO:0000313" key="1">
    <source>
        <dbReference type="EMBL" id="MCL6296565.1"/>
    </source>
</evidence>
<keyword evidence="2" id="KW-1185">Reference proteome</keyword>
<evidence type="ECO:0000313" key="2">
    <source>
        <dbReference type="Proteomes" id="UP001165381"/>
    </source>
</evidence>
<dbReference type="RefSeq" id="WP_249973931.1">
    <property type="nucleotide sequence ID" value="NZ_JAMFLZ010000009.1"/>
</dbReference>
<gene>
    <name evidence="1" type="ORF">M3P09_16275</name>
</gene>
<organism evidence="1 2">
    <name type="scientific">Jejuia spongiicola</name>
    <dbReference type="NCBI Taxonomy" id="2942207"/>
    <lineage>
        <taxon>Bacteria</taxon>
        <taxon>Pseudomonadati</taxon>
        <taxon>Bacteroidota</taxon>
        <taxon>Flavobacteriia</taxon>
        <taxon>Flavobacteriales</taxon>
        <taxon>Flavobacteriaceae</taxon>
        <taxon>Jejuia</taxon>
    </lineage>
</organism>
<comment type="caution">
    <text evidence="1">The sequence shown here is derived from an EMBL/GenBank/DDBJ whole genome shotgun (WGS) entry which is preliminary data.</text>
</comment>
<dbReference type="EMBL" id="JAMFLZ010000009">
    <property type="protein sequence ID" value="MCL6296565.1"/>
    <property type="molecule type" value="Genomic_DNA"/>
</dbReference>
<reference evidence="1" key="1">
    <citation type="submission" date="2022-05" db="EMBL/GenBank/DDBJ databases">
        <authorList>
            <person name="Park J.-S."/>
        </authorList>
    </citation>
    <scope>NUCLEOTIDE SEQUENCE</scope>
    <source>
        <strain evidence="1">2012CJ34-3</strain>
    </source>
</reference>
<name>A0ABT0QHV3_9FLAO</name>
<dbReference type="Proteomes" id="UP001165381">
    <property type="component" value="Unassembled WGS sequence"/>
</dbReference>
<proteinExistence type="predicted"/>
<accession>A0ABT0QHV3</accession>
<sequence>MKLKKIFENIDFVNRYQSICEKYNDFDNRMRDSTKQIQKEVLDSFNYKYKYVSNGSFYQIKEENNEISFSLHMVIKGGVIETLFFLDVDGKTIEPQGRIDFFPEDLGIPFERLKCGALPKYGSEEELKEILKEIFSIYEDLKKEFVKQLEN</sequence>
<protein>
    <submittedName>
        <fullName evidence="1">Uncharacterized protein</fullName>
    </submittedName>
</protein>